<feature type="transmembrane region" description="Helical" evidence="2">
    <location>
        <begin position="139"/>
        <end position="157"/>
    </location>
</feature>
<evidence type="ECO:0000259" key="3">
    <source>
        <dbReference type="Pfam" id="PF03703"/>
    </source>
</evidence>
<dbReference type="PANTHER" id="PTHR37938:SF1">
    <property type="entry name" value="BLL0215 PROTEIN"/>
    <property type="match status" value="1"/>
</dbReference>
<organism evidence="4 5">
    <name type="scientific">Thioalkalivibrio denitrificans</name>
    <dbReference type="NCBI Taxonomy" id="108003"/>
    <lineage>
        <taxon>Bacteria</taxon>
        <taxon>Pseudomonadati</taxon>
        <taxon>Pseudomonadota</taxon>
        <taxon>Gammaproteobacteria</taxon>
        <taxon>Chromatiales</taxon>
        <taxon>Ectothiorhodospiraceae</taxon>
        <taxon>Thioalkalivibrio</taxon>
    </lineage>
</organism>
<evidence type="ECO:0000313" key="4">
    <source>
        <dbReference type="EMBL" id="OOG28869.1"/>
    </source>
</evidence>
<comment type="caution">
    <text evidence="4">The sequence shown here is derived from an EMBL/GenBank/DDBJ whole genome shotgun (WGS) entry which is preliminary data.</text>
</comment>
<dbReference type="AlphaFoldDB" id="A0A1V3NUQ4"/>
<dbReference type="Proteomes" id="UP000189462">
    <property type="component" value="Unassembled WGS sequence"/>
</dbReference>
<keyword evidence="2" id="KW-1133">Transmembrane helix</keyword>
<keyword evidence="2" id="KW-0472">Membrane</keyword>
<accession>A0A1V3NUQ4</accession>
<dbReference type="RefSeq" id="WP_175628186.1">
    <property type="nucleotide sequence ID" value="NZ_MVBK01000001.1"/>
</dbReference>
<feature type="domain" description="YdbS-like PH" evidence="3">
    <location>
        <begin position="160"/>
        <end position="237"/>
    </location>
</feature>
<keyword evidence="5" id="KW-1185">Reference proteome</keyword>
<feature type="region of interest" description="Disordered" evidence="1">
    <location>
        <begin position="47"/>
        <end position="76"/>
    </location>
</feature>
<dbReference type="InterPro" id="IPR005182">
    <property type="entry name" value="YdbS-like_PH"/>
</dbReference>
<sequence>MTRNDIDTRADGSPFATFDEAAAMRDLVSRETGSPWVVAREGIGFTIRPGRGSPQDSASPGAALSGQTSLTPGVTRGTPVDAETLILRPAWRCGWPLMIVALAAAAGVFNADRLALLFMGADLVTFWNRWSPISPGETVALLSAAAMIFALGSLLVWRYGHRYTITPMDVEMRVGIIRRETRTVRMKHIRSVGLRQGFWDRLVLKVGDLEIASSGSGDADDVAFRRIVRPARVREHINSLMHDHGA</sequence>
<dbReference type="STRING" id="108003.B1C78_00615"/>
<dbReference type="Pfam" id="PF03703">
    <property type="entry name" value="bPH_2"/>
    <property type="match status" value="1"/>
</dbReference>
<evidence type="ECO:0000256" key="2">
    <source>
        <dbReference type="SAM" id="Phobius"/>
    </source>
</evidence>
<gene>
    <name evidence="4" type="ORF">B1C78_00615</name>
</gene>
<keyword evidence="2" id="KW-0812">Transmembrane</keyword>
<evidence type="ECO:0000256" key="1">
    <source>
        <dbReference type="SAM" id="MobiDB-lite"/>
    </source>
</evidence>
<feature type="transmembrane region" description="Helical" evidence="2">
    <location>
        <begin position="97"/>
        <end position="119"/>
    </location>
</feature>
<dbReference type="EMBL" id="MVBK01000001">
    <property type="protein sequence ID" value="OOG28869.1"/>
    <property type="molecule type" value="Genomic_DNA"/>
</dbReference>
<protein>
    <recommendedName>
        <fullName evidence="3">YdbS-like PH domain-containing protein</fullName>
    </recommendedName>
</protein>
<reference evidence="4 5" key="1">
    <citation type="submission" date="2017-02" db="EMBL/GenBank/DDBJ databases">
        <title>Genomic diversity within the haloalkaliphilic genus Thioalkalivibrio.</title>
        <authorList>
            <person name="Ahn A.-C."/>
            <person name="Meier-Kolthoff J."/>
            <person name="Overmars L."/>
            <person name="Richter M."/>
            <person name="Woyke T."/>
            <person name="Sorokin D.Y."/>
            <person name="Muyzer G."/>
        </authorList>
    </citation>
    <scope>NUCLEOTIDE SEQUENCE [LARGE SCALE GENOMIC DNA]</scope>
    <source>
        <strain evidence="4 5">ALJD</strain>
    </source>
</reference>
<evidence type="ECO:0000313" key="5">
    <source>
        <dbReference type="Proteomes" id="UP000189462"/>
    </source>
</evidence>
<name>A0A1V3NUQ4_9GAMM</name>
<proteinExistence type="predicted"/>
<dbReference type="PANTHER" id="PTHR37938">
    <property type="entry name" value="BLL0215 PROTEIN"/>
    <property type="match status" value="1"/>
</dbReference>